<dbReference type="EMBL" id="SOML01000004">
    <property type="protein sequence ID" value="TFD96720.1"/>
    <property type="molecule type" value="Genomic_DNA"/>
</dbReference>
<accession>A0A4Y8L6N3</accession>
<gene>
    <name evidence="1" type="ORF">E2605_07825</name>
</gene>
<name>A0A4Y8L6N3_9BACT</name>
<sequence length="124" mass="14573">MGALQLNINDFKPVLTNSALEEIAKQAMQDLDVYNYGDQKSFIAETLNGFHIEVTVDYKGMNYRRISLYYCEICKYDKATESYGSDDDCEIYTDILKGYLYDKISDLNEYDETYYYENEKEYAI</sequence>
<evidence type="ECO:0000313" key="2">
    <source>
        <dbReference type="Proteomes" id="UP000297861"/>
    </source>
</evidence>
<comment type="caution">
    <text evidence="1">The sequence shown here is derived from an EMBL/GenBank/DDBJ whole genome shotgun (WGS) entry which is preliminary data.</text>
</comment>
<protein>
    <submittedName>
        <fullName evidence="1">Uncharacterized protein</fullName>
    </submittedName>
</protein>
<dbReference type="RefSeq" id="WP_134436043.1">
    <property type="nucleotide sequence ID" value="NZ_SOML01000004.1"/>
</dbReference>
<reference evidence="1 2" key="1">
    <citation type="submission" date="2019-03" db="EMBL/GenBank/DDBJ databases">
        <title>San Antonio Military Medical Center submission to MRSN (WRAIR), pending publication.</title>
        <authorList>
            <person name="Blyth D.M."/>
            <person name="Mccarthy S.L."/>
            <person name="Schall S.E."/>
            <person name="Stam J.A."/>
            <person name="Ong A.C."/>
            <person name="Mcgann P.T."/>
        </authorList>
    </citation>
    <scope>NUCLEOTIDE SEQUENCE [LARGE SCALE GENOMIC DNA]</scope>
    <source>
        <strain evidence="1 2">MRSN571793</strain>
    </source>
</reference>
<proteinExistence type="predicted"/>
<dbReference type="STRING" id="1121485.GCA_000426485_03588"/>
<evidence type="ECO:0000313" key="1">
    <source>
        <dbReference type="EMBL" id="TFD96720.1"/>
    </source>
</evidence>
<keyword evidence="2" id="KW-1185">Reference proteome</keyword>
<dbReference type="AlphaFoldDB" id="A0A4Y8L6N3"/>
<organism evidence="1 2">
    <name type="scientific">Dysgonomonas capnocytophagoides</name>
    <dbReference type="NCBI Taxonomy" id="45254"/>
    <lineage>
        <taxon>Bacteria</taxon>
        <taxon>Pseudomonadati</taxon>
        <taxon>Bacteroidota</taxon>
        <taxon>Bacteroidia</taxon>
        <taxon>Bacteroidales</taxon>
        <taxon>Dysgonomonadaceae</taxon>
        <taxon>Dysgonomonas</taxon>
    </lineage>
</organism>
<dbReference type="Proteomes" id="UP000297861">
    <property type="component" value="Unassembled WGS sequence"/>
</dbReference>